<keyword evidence="8" id="KW-0326">Glycosidase</keyword>
<evidence type="ECO:0000313" key="14">
    <source>
        <dbReference type="Proteomes" id="UP001174136"/>
    </source>
</evidence>
<dbReference type="GO" id="GO:0042742">
    <property type="term" value="P:defense response to bacterium"/>
    <property type="evidence" value="ECO:0007669"/>
    <property type="project" value="UniProtKB-KW"/>
</dbReference>
<protein>
    <recommendedName>
        <fullName evidence="5">Lysozyme g</fullName>
        <ecNumber evidence="4">3.2.1.17</ecNumber>
    </recommendedName>
    <alternativeName>
        <fullName evidence="10">1,4-beta-N-acetylmuramidase</fullName>
    </alternativeName>
</protein>
<dbReference type="EMBL" id="JAOPHQ010004729">
    <property type="protein sequence ID" value="KAK0138221.1"/>
    <property type="molecule type" value="Genomic_DNA"/>
</dbReference>
<evidence type="ECO:0000256" key="6">
    <source>
        <dbReference type="ARBA" id="ARBA00022638"/>
    </source>
</evidence>
<evidence type="ECO:0000256" key="1">
    <source>
        <dbReference type="ARBA" id="ARBA00000632"/>
    </source>
</evidence>
<evidence type="ECO:0000256" key="11">
    <source>
        <dbReference type="SAM" id="Phobius"/>
    </source>
</evidence>
<evidence type="ECO:0000256" key="8">
    <source>
        <dbReference type="ARBA" id="ARBA00023295"/>
    </source>
</evidence>
<dbReference type="SMART" id="SM00409">
    <property type="entry name" value="IG"/>
    <property type="match status" value="2"/>
</dbReference>
<dbReference type="Pfam" id="PF22705">
    <property type="entry name" value="C2-set_3"/>
    <property type="match status" value="1"/>
</dbReference>
<reference evidence="13" key="1">
    <citation type="journal article" date="2023" name="Front. Mar. Sci.">
        <title>A new Merluccius polli reference genome to investigate the effects of global change in West African waters.</title>
        <authorList>
            <person name="Mateo J.L."/>
            <person name="Blanco-Fernandez C."/>
            <person name="Garcia-Vazquez E."/>
            <person name="Machado-Schiaffino G."/>
        </authorList>
    </citation>
    <scope>NUCLEOTIDE SEQUENCE</scope>
    <source>
        <strain evidence="13">C29</strain>
        <tissue evidence="13">Fin</tissue>
    </source>
</reference>
<dbReference type="InterPro" id="IPR002152">
    <property type="entry name" value="Glyco_hydro_23"/>
</dbReference>
<dbReference type="SUPFAM" id="SSF48726">
    <property type="entry name" value="Immunoglobulin"/>
    <property type="match status" value="2"/>
</dbReference>
<dbReference type="EC" id="3.2.1.17" evidence="4"/>
<dbReference type="InterPro" id="IPR007110">
    <property type="entry name" value="Ig-like_dom"/>
</dbReference>
<dbReference type="AlphaFoldDB" id="A0AA47MDS5"/>
<dbReference type="Gene3D" id="1.10.530.10">
    <property type="match status" value="1"/>
</dbReference>
<dbReference type="PROSITE" id="PS50835">
    <property type="entry name" value="IG_LIKE"/>
    <property type="match status" value="2"/>
</dbReference>
<keyword evidence="11" id="KW-0812">Transmembrane</keyword>
<accession>A0AA47MDS5</accession>
<comment type="subcellular location">
    <subcellularLocation>
        <location evidence="2">Membrane</location>
    </subcellularLocation>
</comment>
<dbReference type="Gene3D" id="2.60.40.10">
    <property type="entry name" value="Immunoglobulins"/>
    <property type="match status" value="2"/>
</dbReference>
<organism evidence="13 14">
    <name type="scientific">Merluccius polli</name>
    <name type="common">Benguela hake</name>
    <name type="synonym">Merluccius cadenati</name>
    <dbReference type="NCBI Taxonomy" id="89951"/>
    <lineage>
        <taxon>Eukaryota</taxon>
        <taxon>Metazoa</taxon>
        <taxon>Chordata</taxon>
        <taxon>Craniata</taxon>
        <taxon>Vertebrata</taxon>
        <taxon>Euteleostomi</taxon>
        <taxon>Actinopterygii</taxon>
        <taxon>Neopterygii</taxon>
        <taxon>Teleostei</taxon>
        <taxon>Neoteleostei</taxon>
        <taxon>Acanthomorphata</taxon>
        <taxon>Zeiogadaria</taxon>
        <taxon>Gadariae</taxon>
        <taxon>Gadiformes</taxon>
        <taxon>Gadoidei</taxon>
        <taxon>Merlucciidae</taxon>
        <taxon>Merluccius</taxon>
    </lineage>
</organism>
<dbReference type="Proteomes" id="UP001174136">
    <property type="component" value="Unassembled WGS sequence"/>
</dbReference>
<feature type="domain" description="Ig-like" evidence="12">
    <location>
        <begin position="25"/>
        <end position="131"/>
    </location>
</feature>
<dbReference type="InterPro" id="IPR003599">
    <property type="entry name" value="Ig_sub"/>
</dbReference>
<comment type="caution">
    <text evidence="13">The sequence shown here is derived from an EMBL/GenBank/DDBJ whole genome shotgun (WGS) entry which is preliminary data.</text>
</comment>
<dbReference type="InterPro" id="IPR023346">
    <property type="entry name" value="Lysozyme-like_dom_sf"/>
</dbReference>
<sequence>MGLKFSCGVGFLLLAALWQQQVMFPLAAVVVVVVVAVGDDAVLPCNLAPPFSMGRMLTVEWKRVDVLPTVTLLVNREGRTLDRERGQAYAGRTSLSGDGRSLRLANAGRHDQGTYSCSLRFEGLQEERVVKLVHPVGGDHSAPQVCSLTTRPQSPISLTGARLVKTVNHLTIVKSSLCDPVVVSRPLITLTRVQGRELLLGCEARDWFPEPEVSWQDGEGGVLPSDPPVIQRNHSHNLYNVSTNLKITAVKRMSSVLSCRATVQNTSLIQLIQLSGNWENAASDWTDSQPIYIHILIYCLCVVIGCMLEYFWRSRVTVTKWVTNKLNKEDPDDDKYSKYGNILEVDTTGASDAHSLEGRAEEDGVAARGVTASQVFARRDLEEMKKYRKIILNVADRLSIHPCLIAAIISRQSHAGLDLRPNGYGKYDSTCHGLMQVNEAYHPLQPDPYGEEHILLGTIVLIQGIKSIKQAMENSWNKNQILKGGIAAYIGDANLVGDHYEELDARTPYGDFSNDVVARAQFYADNGFA</sequence>
<dbReference type="InterPro" id="IPR013106">
    <property type="entry name" value="Ig_V-set"/>
</dbReference>
<dbReference type="InterPro" id="IPR013783">
    <property type="entry name" value="Ig-like_fold"/>
</dbReference>
<evidence type="ECO:0000256" key="9">
    <source>
        <dbReference type="ARBA" id="ARBA00023319"/>
    </source>
</evidence>
<comment type="similarity">
    <text evidence="3">Belongs to the glycosyl hydrolase 23 family.</text>
</comment>
<dbReference type="PANTHER" id="PTHR31698:SF8">
    <property type="entry name" value="LYSOZYME G-RELATED"/>
    <property type="match status" value="1"/>
</dbReference>
<dbReference type="GO" id="GO:0009253">
    <property type="term" value="P:peptidoglycan catabolic process"/>
    <property type="evidence" value="ECO:0007669"/>
    <property type="project" value="InterPro"/>
</dbReference>
<dbReference type="InterPro" id="IPR053896">
    <property type="entry name" value="BTN3A2-like_Ig-C"/>
</dbReference>
<evidence type="ECO:0000256" key="4">
    <source>
        <dbReference type="ARBA" id="ARBA00012732"/>
    </source>
</evidence>
<name>A0AA47MDS5_MERPO</name>
<dbReference type="GO" id="GO:0003796">
    <property type="term" value="F:lysozyme activity"/>
    <property type="evidence" value="ECO:0007669"/>
    <property type="project" value="UniProtKB-EC"/>
</dbReference>
<keyword evidence="14" id="KW-1185">Reference proteome</keyword>
<keyword evidence="6" id="KW-0081">Bacteriolytic enzyme</keyword>
<comment type="catalytic activity">
    <reaction evidence="1">
        <text>Hydrolysis of (1-&gt;4)-beta-linkages between N-acetylmuramic acid and N-acetyl-D-glucosamine residues in a peptidoglycan and between N-acetyl-D-glucosamine residues in chitodextrins.</text>
        <dbReference type="EC" id="3.2.1.17"/>
    </reaction>
</comment>
<dbReference type="Pfam" id="PF07686">
    <property type="entry name" value="V-set"/>
    <property type="match status" value="1"/>
</dbReference>
<keyword evidence="11" id="KW-1133">Transmembrane helix</keyword>
<keyword evidence="7 11" id="KW-0472">Membrane</keyword>
<evidence type="ECO:0000256" key="2">
    <source>
        <dbReference type="ARBA" id="ARBA00004370"/>
    </source>
</evidence>
<dbReference type="InterPro" id="IPR036179">
    <property type="entry name" value="Ig-like_dom_sf"/>
</dbReference>
<keyword evidence="8" id="KW-0378">Hydrolase</keyword>
<keyword evidence="9" id="KW-0393">Immunoglobulin domain</keyword>
<dbReference type="SUPFAM" id="SSF53955">
    <property type="entry name" value="Lysozyme-like"/>
    <property type="match status" value="1"/>
</dbReference>
<feature type="domain" description="Ig-like" evidence="12">
    <location>
        <begin position="180"/>
        <end position="275"/>
    </location>
</feature>
<dbReference type="PANTHER" id="PTHR31698">
    <property type="entry name" value="LYSOZYME G FAMILY MEMBER"/>
    <property type="match status" value="1"/>
</dbReference>
<evidence type="ECO:0000256" key="3">
    <source>
        <dbReference type="ARBA" id="ARBA00008902"/>
    </source>
</evidence>
<feature type="transmembrane region" description="Helical" evidence="11">
    <location>
        <begin position="291"/>
        <end position="312"/>
    </location>
</feature>
<gene>
    <name evidence="13" type="primary">LYG_1</name>
    <name evidence="13" type="ORF">N1851_025464</name>
</gene>
<dbReference type="GO" id="GO:0031640">
    <property type="term" value="P:killing of cells of another organism"/>
    <property type="evidence" value="ECO:0007669"/>
    <property type="project" value="UniProtKB-KW"/>
</dbReference>
<proteinExistence type="inferred from homology"/>
<dbReference type="GO" id="GO:0016020">
    <property type="term" value="C:membrane"/>
    <property type="evidence" value="ECO:0007669"/>
    <property type="project" value="UniProtKB-SubCell"/>
</dbReference>
<evidence type="ECO:0000256" key="7">
    <source>
        <dbReference type="ARBA" id="ARBA00023136"/>
    </source>
</evidence>
<dbReference type="PRINTS" id="PR00749">
    <property type="entry name" value="LYSOZYMEG"/>
</dbReference>
<evidence type="ECO:0000259" key="12">
    <source>
        <dbReference type="PROSITE" id="PS50835"/>
    </source>
</evidence>
<keyword evidence="6" id="KW-0929">Antimicrobial</keyword>
<evidence type="ECO:0000256" key="10">
    <source>
        <dbReference type="ARBA" id="ARBA00031262"/>
    </source>
</evidence>
<evidence type="ECO:0000256" key="5">
    <source>
        <dbReference type="ARBA" id="ARBA00016485"/>
    </source>
</evidence>
<evidence type="ECO:0000313" key="13">
    <source>
        <dbReference type="EMBL" id="KAK0138221.1"/>
    </source>
</evidence>